<dbReference type="Proteomes" id="UP001732780">
    <property type="component" value="Chromosome 1"/>
</dbReference>
<name>A0AC58R7R4_CAMBA</name>
<keyword evidence="1" id="KW-1185">Reference proteome</keyword>
<evidence type="ECO:0000313" key="1">
    <source>
        <dbReference type="Proteomes" id="UP001732780"/>
    </source>
</evidence>
<dbReference type="RefSeq" id="XP_074230577.1">
    <property type="nucleotide sequence ID" value="XM_074374476.1"/>
</dbReference>
<proteinExistence type="predicted"/>
<accession>A0AC58R7R4</accession>
<organism evidence="1 2">
    <name type="scientific">Camelus bactrianus</name>
    <name type="common">Bactrian camel</name>
    <dbReference type="NCBI Taxonomy" id="9837"/>
    <lineage>
        <taxon>Eukaryota</taxon>
        <taxon>Metazoa</taxon>
        <taxon>Chordata</taxon>
        <taxon>Craniata</taxon>
        <taxon>Vertebrata</taxon>
        <taxon>Euteleostomi</taxon>
        <taxon>Mammalia</taxon>
        <taxon>Eutheria</taxon>
        <taxon>Laurasiatheria</taxon>
        <taxon>Artiodactyla</taxon>
        <taxon>Tylopoda</taxon>
        <taxon>Camelidae</taxon>
        <taxon>Camelus</taxon>
    </lineage>
</organism>
<sequence length="388" mass="44268">MEEDEQEQRRRKVEAGRAKLAHFRQRKTEGDGAHPKKKTAKRKGPAVDAPVQEESPVAAEDGVLLGGRGVCRSSVCGNLPAGAGAAPLEDPDPERTEDSEPQQKLDGDCLEQPGVITKPLPPLELEALRLSLSDLHAAQLELTQANLQREKETALTELRQMLNSRHAQELALLRSQTRRELEEMALHHSRETAELKEKLQSEVEKNAQMIETLKQDWESERSKCLENLRRELLEKHQSELENLQNQYKKELAEQKAELEKIFHAQNQAELSLRTQEAQHEVALRQLRADLQRERVQCLEDLELKFREGEKESQLELENLRVSYEELQAQSQEEIQRLWVQLESARSSRQELSGEEPCVENSGPRTAVFVTVETPSWNLMALKTPESDL</sequence>
<reference evidence="2" key="1">
    <citation type="submission" date="2025-08" db="UniProtKB">
        <authorList>
            <consortium name="RefSeq"/>
        </authorList>
    </citation>
    <scope>IDENTIFICATION</scope>
    <source>
        <tissue evidence="2">Blood</tissue>
    </source>
</reference>
<gene>
    <name evidence="2" type="primary">LOC141579298</name>
</gene>
<evidence type="ECO:0000313" key="2">
    <source>
        <dbReference type="RefSeq" id="XP_074230577.1"/>
    </source>
</evidence>
<protein>
    <submittedName>
        <fullName evidence="2">Pericentrin-like isoform X1</fullName>
    </submittedName>
</protein>